<evidence type="ECO:0000313" key="1">
    <source>
        <dbReference type="EMBL" id="KAJ6438989.1"/>
    </source>
</evidence>
<name>A0AB34FIU9_9HYPO</name>
<gene>
    <name evidence="1" type="ORF">O9K51_08392</name>
</gene>
<dbReference type="AlphaFoldDB" id="A0AB34FIU9"/>
<dbReference type="Proteomes" id="UP001163105">
    <property type="component" value="Unassembled WGS sequence"/>
</dbReference>
<proteinExistence type="predicted"/>
<dbReference type="EMBL" id="JAQHRD010000007">
    <property type="protein sequence ID" value="KAJ6438989.1"/>
    <property type="molecule type" value="Genomic_DNA"/>
</dbReference>
<protein>
    <submittedName>
        <fullName evidence="1">Uncharacterized protein</fullName>
    </submittedName>
</protein>
<keyword evidence="2" id="KW-1185">Reference proteome</keyword>
<organism evidence="1 2">
    <name type="scientific">Purpureocillium lavendulum</name>
    <dbReference type="NCBI Taxonomy" id="1247861"/>
    <lineage>
        <taxon>Eukaryota</taxon>
        <taxon>Fungi</taxon>
        <taxon>Dikarya</taxon>
        <taxon>Ascomycota</taxon>
        <taxon>Pezizomycotina</taxon>
        <taxon>Sordariomycetes</taxon>
        <taxon>Hypocreomycetidae</taxon>
        <taxon>Hypocreales</taxon>
        <taxon>Ophiocordycipitaceae</taxon>
        <taxon>Purpureocillium</taxon>
    </lineage>
</organism>
<sequence>MTLNVPVILGRGTPQENPGYLVANFSVEYTECQLSDPIIVDEQEGIFCPNDAIRRGFFHSRIRHRCRFSFAYGLQQLRSKLEFFYY</sequence>
<evidence type="ECO:0000313" key="2">
    <source>
        <dbReference type="Proteomes" id="UP001163105"/>
    </source>
</evidence>
<accession>A0AB34FIU9</accession>
<reference evidence="1" key="1">
    <citation type="submission" date="2023-01" db="EMBL/GenBank/DDBJ databases">
        <title>The growth and conidiation of Purpureocillium lavendulum are regulated by nitrogen source and histone H3K14 acetylation.</title>
        <authorList>
            <person name="Tang P."/>
            <person name="Han J."/>
            <person name="Zhang C."/>
            <person name="Tang P."/>
            <person name="Qi F."/>
            <person name="Zhang K."/>
            <person name="Liang L."/>
        </authorList>
    </citation>
    <scope>NUCLEOTIDE SEQUENCE</scope>
    <source>
        <strain evidence="1">YMF1.00683</strain>
    </source>
</reference>
<comment type="caution">
    <text evidence="1">The sequence shown here is derived from an EMBL/GenBank/DDBJ whole genome shotgun (WGS) entry which is preliminary data.</text>
</comment>